<feature type="signal peptide" evidence="4">
    <location>
        <begin position="1"/>
        <end position="23"/>
    </location>
</feature>
<evidence type="ECO:0000256" key="3">
    <source>
        <dbReference type="SAM" id="MobiDB-lite"/>
    </source>
</evidence>
<dbReference type="InterPro" id="IPR013320">
    <property type="entry name" value="ConA-like_dom_sf"/>
</dbReference>
<evidence type="ECO:0000313" key="6">
    <source>
        <dbReference type="EMBL" id="MDQ0683480.1"/>
    </source>
</evidence>
<gene>
    <name evidence="6" type="ORF">QFZ56_002443</name>
</gene>
<comment type="caution">
    <text evidence="6">The sequence shown here is derived from an EMBL/GenBank/DDBJ whole genome shotgun (WGS) entry which is preliminary data.</text>
</comment>
<dbReference type="SMART" id="SM00560">
    <property type="entry name" value="LamGL"/>
    <property type="match status" value="2"/>
</dbReference>
<evidence type="ECO:0000259" key="5">
    <source>
        <dbReference type="SMART" id="SM00560"/>
    </source>
</evidence>
<feature type="region of interest" description="Disordered" evidence="3">
    <location>
        <begin position="85"/>
        <end position="104"/>
    </location>
</feature>
<keyword evidence="1 4" id="KW-0732">Signal</keyword>
<feature type="chain" id="PRO_5045763042" description="LamG-like jellyroll fold domain-containing protein" evidence="4">
    <location>
        <begin position="24"/>
        <end position="1218"/>
    </location>
</feature>
<evidence type="ECO:0000313" key="7">
    <source>
        <dbReference type="Proteomes" id="UP001243364"/>
    </source>
</evidence>
<keyword evidence="2" id="KW-1015">Disulfide bond</keyword>
<sequence>MSAATAVLVVLSGVLVLPGQLAAAAPAEADSAPLTEAQQALADAEKSGQRVEVTGERTDRTTTFANPDGFTLTLEQSVVPVRVGKPGGGWQAPDATLEKRSDGSVGPKAAAVSIAFSAGGEKDPLARIAGEGTSLELQWPGKLPAPRLDGTKAVYDDVLPDVDLQVTATPESFQPVFVVKTPEAAGSEELKKLTFGLKAHGLDVRKGAAGNLAAVDGSGRTVFRAPPARMWNSAGEASGQTGASAKTTQLMRAQTLAEETAVPSDPSELAPSGSGLEPGQGDKVAKMDVAVTKDSLSVVPDATMLSKTEASAFPLFIDPTVGWGGSERTLLRSDGYESYGWSNGDDGQGKGAGKCGTWKGYYCGPGYVQKLYYEFSPASLKGKKVLDATFRVTEPWAFQCDPRWVDLVRTNNISSATTWSSRPAELDLMVDRNVSAGRGSLCDPDAPDAPIEFNDSADETNENLTSTVANFAAGKFARLTLEIKAHDESDPSAWKRFKNDAVLAVKYVAVPALPTEVGLVTGTGFVCTTNAADPAVVSDPTPLVQGRPRTASGGSVGASLRIRWRTEKSAGTSWTVAHTDVDGPTSGYVGNLVKQARSLPALQEGVLYRLKALTLSYYQDGTSRQNTGYTTPCYFKVDPTAPKLPQVTVGAPYTQCLPNDCTAHGGPGVQAKFSFNPATGDTNIVAYQYRLSTVAGWSSDQTGPSVSVGVTPPAEGTYRLIVRAKDKVGRYGAESVVDFLVADGQKPVGQWNFTEGDGAALDSATWDGADDATLAGSAVRDDRGRRGLITHDTSGAALETPVTDKGLTLDGTTGYAATAGTVLDTSDSYTVSAWVRVDSAASRTLTVLSQAPNSASPFTQKFTPFGLSYAGGGTDTWSLSVMGTDGVLRKASASQASPRGVWTHVAGVYDAEAKKASLYVNGTLQSAVEAGTAWKGSGPLQIGRAVWADAYTDYFKGSIDEPTTWQRALSQKEIATTARALTSKNYAGVELVADWSADRGVGTAVADTTSGYGRSLALSGGASLDGESIVLDGVDDAAATAGPVVDDTGSFTVTALAALDGAKLLDKQVGYTGQVVGQRTVDGSAWGFWYELTDKVAVFDEEAGDEKTVPQGFWRFGRLNADGTFNAVASEDNALLDGMVRMTGVVNAQDGTIGLYLGAVPNGDQQAFTAKIGTGDFAVGKGFSGNAWKHYLPGRIAEVRLWAGAMAGPDQVAETVGD</sequence>
<dbReference type="EMBL" id="JAUSYA010000001">
    <property type="protein sequence ID" value="MDQ0683480.1"/>
    <property type="molecule type" value="Genomic_DNA"/>
</dbReference>
<dbReference type="Pfam" id="PF13385">
    <property type="entry name" value="Laminin_G_3"/>
    <property type="match status" value="1"/>
</dbReference>
<name>A0ABU0PYJ0_STRAH</name>
<dbReference type="InterPro" id="IPR042837">
    <property type="entry name" value="PTX3"/>
</dbReference>
<dbReference type="Proteomes" id="UP001243364">
    <property type="component" value="Unassembled WGS sequence"/>
</dbReference>
<dbReference type="PANTHER" id="PTHR46943">
    <property type="entry name" value="PENTRAXIN-RELATED PROTEIN PTX3"/>
    <property type="match status" value="1"/>
</dbReference>
<feature type="domain" description="LamG-like jellyroll fold" evidence="5">
    <location>
        <begin position="1049"/>
        <end position="1210"/>
    </location>
</feature>
<feature type="region of interest" description="Disordered" evidence="3">
    <location>
        <begin position="256"/>
        <end position="281"/>
    </location>
</feature>
<evidence type="ECO:0000256" key="2">
    <source>
        <dbReference type="ARBA" id="ARBA00023157"/>
    </source>
</evidence>
<dbReference type="SUPFAM" id="SSF49899">
    <property type="entry name" value="Concanavalin A-like lectins/glucanases"/>
    <property type="match status" value="2"/>
</dbReference>
<reference evidence="6 7" key="1">
    <citation type="submission" date="2023-07" db="EMBL/GenBank/DDBJ databases">
        <title>Comparative genomics of wheat-associated soil bacteria to identify genetic determinants of phenazine resistance.</title>
        <authorList>
            <person name="Mouncey N."/>
        </authorList>
    </citation>
    <scope>NUCLEOTIDE SEQUENCE [LARGE SCALE GENOMIC DNA]</scope>
    <source>
        <strain evidence="6 7">W4I19-2</strain>
    </source>
</reference>
<accession>A0ABU0PYJ0</accession>
<feature type="domain" description="LamG-like jellyroll fold" evidence="5">
    <location>
        <begin position="827"/>
        <end position="972"/>
    </location>
</feature>
<dbReference type="InterPro" id="IPR006558">
    <property type="entry name" value="LamG-like"/>
</dbReference>
<dbReference type="PANTHER" id="PTHR46943:SF1">
    <property type="entry name" value="PENTRAXIN-RELATED PROTEIN PTX3"/>
    <property type="match status" value="1"/>
</dbReference>
<protein>
    <recommendedName>
        <fullName evidence="5">LamG-like jellyroll fold domain-containing protein</fullName>
    </recommendedName>
</protein>
<evidence type="ECO:0000256" key="4">
    <source>
        <dbReference type="SAM" id="SignalP"/>
    </source>
</evidence>
<evidence type="ECO:0000256" key="1">
    <source>
        <dbReference type="ARBA" id="ARBA00022729"/>
    </source>
</evidence>
<dbReference type="Gene3D" id="2.60.120.200">
    <property type="match status" value="2"/>
</dbReference>
<proteinExistence type="predicted"/>
<keyword evidence="7" id="KW-1185">Reference proteome</keyword>
<organism evidence="6 7">
    <name type="scientific">Streptomyces achromogenes</name>
    <dbReference type="NCBI Taxonomy" id="67255"/>
    <lineage>
        <taxon>Bacteria</taxon>
        <taxon>Bacillati</taxon>
        <taxon>Actinomycetota</taxon>
        <taxon>Actinomycetes</taxon>
        <taxon>Kitasatosporales</taxon>
        <taxon>Streptomycetaceae</taxon>
        <taxon>Streptomyces</taxon>
    </lineage>
</organism>